<name>A0A915ERE2_9BILA</name>
<evidence type="ECO:0000313" key="3">
    <source>
        <dbReference type="WBParaSite" id="jg8144"/>
    </source>
</evidence>
<evidence type="ECO:0000259" key="1">
    <source>
        <dbReference type="Pfam" id="PF20504"/>
    </source>
</evidence>
<dbReference type="Proteomes" id="UP000887574">
    <property type="component" value="Unplaced"/>
</dbReference>
<dbReference type="InterPro" id="IPR046471">
    <property type="entry name" value="IntS14_C"/>
</dbReference>
<dbReference type="AlphaFoldDB" id="A0A915ERE2"/>
<reference evidence="3" key="1">
    <citation type="submission" date="2022-11" db="UniProtKB">
        <authorList>
            <consortium name="WormBaseParasite"/>
        </authorList>
    </citation>
    <scope>IDENTIFICATION</scope>
</reference>
<accession>A0A915ERE2</accession>
<proteinExistence type="predicted"/>
<protein>
    <submittedName>
        <fullName evidence="3">Integrator complex subunit 14 C-terminal domain-containing protein</fullName>
    </submittedName>
</protein>
<dbReference type="InterPro" id="IPR036465">
    <property type="entry name" value="vWFA_dom_sf"/>
</dbReference>
<organism evidence="2 3">
    <name type="scientific">Ditylenchus dipsaci</name>
    <dbReference type="NCBI Taxonomy" id="166011"/>
    <lineage>
        <taxon>Eukaryota</taxon>
        <taxon>Metazoa</taxon>
        <taxon>Ecdysozoa</taxon>
        <taxon>Nematoda</taxon>
        <taxon>Chromadorea</taxon>
        <taxon>Rhabditida</taxon>
        <taxon>Tylenchina</taxon>
        <taxon>Tylenchomorpha</taxon>
        <taxon>Sphaerularioidea</taxon>
        <taxon>Anguinidae</taxon>
        <taxon>Anguininae</taxon>
        <taxon>Ditylenchus</taxon>
    </lineage>
</organism>
<dbReference type="WBParaSite" id="jg8144">
    <property type="protein sequence ID" value="jg8144"/>
    <property type="gene ID" value="jg8144"/>
</dbReference>
<feature type="domain" description="Integrator complex subunit 14 C-terminal" evidence="1">
    <location>
        <begin position="373"/>
        <end position="450"/>
    </location>
</feature>
<dbReference type="Pfam" id="PF20504">
    <property type="entry name" value="IntS14_C"/>
    <property type="match status" value="1"/>
</dbReference>
<keyword evidence="2" id="KW-1185">Reference proteome</keyword>
<dbReference type="SUPFAM" id="SSF53300">
    <property type="entry name" value="vWA-like"/>
    <property type="match status" value="1"/>
</dbReference>
<evidence type="ECO:0000313" key="2">
    <source>
        <dbReference type="Proteomes" id="UP000887574"/>
    </source>
</evidence>
<sequence length="462" mass="52370">MNLYIALDCSLQMMLPTLHGTSKKFELAVDFVARLVNGLDPKEMNVSLIALTSQPRIVCEKATTVEHAISCFRVDSGLTDSALLNFSGLRDLILRRNNILNFELIVVLSAHHYFEISESFRMPCPVRFVTVALGRHNLCAKLLAELELVSCACANDAQINEEKASSWVMPAQVFDEASSKSVVEFLAVQKRTENRIKLNVSQSLSIDMYLSPGLPINPFLILENEMLVKQLDGSQKTSNELQLLGFVKAVNLLYLPSTYMLHVVRPQVENKEFSPAMKWAKGMANDKNFQAFHLFAEAMGSEGQVAVLLHSSREQCILKPLREEITEPWMLCLQFIPTGYYQWELTRNVTEKTRAMFAEEKGVSYKVNNSRTYWTDSHGIQQDIQKIHRLLKRNDRLEQFYQEIQRIGLYAVACGYDSFAPVMADMLTKRCANISPENKVILNEVVSALRQGGFKSIIAKER</sequence>